<organism evidence="7 8">
    <name type="scientific">Methylophaga sulfidovorans</name>
    <dbReference type="NCBI Taxonomy" id="45496"/>
    <lineage>
        <taxon>Bacteria</taxon>
        <taxon>Pseudomonadati</taxon>
        <taxon>Pseudomonadota</taxon>
        <taxon>Gammaproteobacteria</taxon>
        <taxon>Thiotrichales</taxon>
        <taxon>Piscirickettsiaceae</taxon>
        <taxon>Methylophaga</taxon>
    </lineage>
</organism>
<feature type="transmembrane region" description="Helical" evidence="6">
    <location>
        <begin position="73"/>
        <end position="91"/>
    </location>
</feature>
<dbReference type="OrthoDB" id="9804822at2"/>
<dbReference type="PANTHER" id="PTHR30086:SF20">
    <property type="entry name" value="ARGININE EXPORTER PROTEIN ARGO-RELATED"/>
    <property type="match status" value="1"/>
</dbReference>
<dbReference type="STRING" id="45496.SAMN04488079_11030"/>
<reference evidence="8" key="1">
    <citation type="submission" date="2016-10" db="EMBL/GenBank/DDBJ databases">
        <authorList>
            <person name="Varghese N."/>
            <person name="Submissions S."/>
        </authorList>
    </citation>
    <scope>NUCLEOTIDE SEQUENCE [LARGE SCALE GENOMIC DNA]</scope>
    <source>
        <strain evidence="8">DSM 11578</strain>
    </source>
</reference>
<feature type="transmembrane region" description="Helical" evidence="6">
    <location>
        <begin position="6"/>
        <end position="28"/>
    </location>
</feature>
<keyword evidence="5 6" id="KW-0472">Membrane</keyword>
<evidence type="ECO:0000313" key="7">
    <source>
        <dbReference type="EMBL" id="SFK40471.1"/>
    </source>
</evidence>
<evidence type="ECO:0000256" key="1">
    <source>
        <dbReference type="ARBA" id="ARBA00004651"/>
    </source>
</evidence>
<dbReference type="AlphaFoldDB" id="A0A1I3Z9W8"/>
<feature type="transmembrane region" description="Helical" evidence="6">
    <location>
        <begin position="142"/>
        <end position="165"/>
    </location>
</feature>
<sequence length="207" mass="22977">MTFSDGIGLFLMLAAMAALPSISVMLVVSRTLSGGVKQGTMVSLGIVLADLLYLLLAIFGLTFVAIWLEQYWWLLQIMAIMILILFSYQLWQTRQSNTVIATRKECNTWASFLAGFTLTIVDTKAIMFYLGILPIYLGSSDITLSSLLMLLITTAIAVASVKLVYVFLAKHVQQHIAVLQKSYRIMSVILFLAALWLIVNMALSKIN</sequence>
<name>A0A1I3Z9W8_9GAMM</name>
<keyword evidence="4 6" id="KW-1133">Transmembrane helix</keyword>
<evidence type="ECO:0000256" key="4">
    <source>
        <dbReference type="ARBA" id="ARBA00022989"/>
    </source>
</evidence>
<feature type="transmembrane region" description="Helical" evidence="6">
    <location>
        <begin position="40"/>
        <end position="67"/>
    </location>
</feature>
<dbReference type="PANTHER" id="PTHR30086">
    <property type="entry name" value="ARGININE EXPORTER PROTEIN ARGO"/>
    <property type="match status" value="1"/>
</dbReference>
<evidence type="ECO:0000256" key="3">
    <source>
        <dbReference type="ARBA" id="ARBA00022692"/>
    </source>
</evidence>
<dbReference type="Proteomes" id="UP000198924">
    <property type="component" value="Unassembled WGS sequence"/>
</dbReference>
<keyword evidence="3 6" id="KW-0812">Transmembrane</keyword>
<proteinExistence type="predicted"/>
<dbReference type="EMBL" id="FOSH01000010">
    <property type="protein sequence ID" value="SFK40471.1"/>
    <property type="molecule type" value="Genomic_DNA"/>
</dbReference>
<accession>A0A1I3Z9W8</accession>
<evidence type="ECO:0000256" key="5">
    <source>
        <dbReference type="ARBA" id="ARBA00023136"/>
    </source>
</evidence>
<dbReference type="GO" id="GO:0015171">
    <property type="term" value="F:amino acid transmembrane transporter activity"/>
    <property type="evidence" value="ECO:0007669"/>
    <property type="project" value="TreeGrafter"/>
</dbReference>
<feature type="transmembrane region" description="Helical" evidence="6">
    <location>
        <begin position="185"/>
        <end position="203"/>
    </location>
</feature>
<evidence type="ECO:0000256" key="6">
    <source>
        <dbReference type="SAM" id="Phobius"/>
    </source>
</evidence>
<keyword evidence="2" id="KW-1003">Cell membrane</keyword>
<dbReference type="InterPro" id="IPR001123">
    <property type="entry name" value="LeuE-type"/>
</dbReference>
<evidence type="ECO:0000313" key="8">
    <source>
        <dbReference type="Proteomes" id="UP000198924"/>
    </source>
</evidence>
<feature type="transmembrane region" description="Helical" evidence="6">
    <location>
        <begin position="112"/>
        <end position="136"/>
    </location>
</feature>
<gene>
    <name evidence="7" type="ORF">SAMN04488079_11030</name>
</gene>
<dbReference type="Pfam" id="PF01810">
    <property type="entry name" value="LysE"/>
    <property type="match status" value="1"/>
</dbReference>
<keyword evidence="8" id="KW-1185">Reference proteome</keyword>
<comment type="subcellular location">
    <subcellularLocation>
        <location evidence="1">Cell membrane</location>
        <topology evidence="1">Multi-pass membrane protein</topology>
    </subcellularLocation>
</comment>
<evidence type="ECO:0000256" key="2">
    <source>
        <dbReference type="ARBA" id="ARBA00022475"/>
    </source>
</evidence>
<dbReference type="RefSeq" id="WP_091713959.1">
    <property type="nucleotide sequence ID" value="NZ_FOSH01000010.1"/>
</dbReference>
<protein>
    <submittedName>
        <fullName evidence="7">Threonine/homoserine/homoserine lactone efflux protein</fullName>
    </submittedName>
</protein>
<dbReference type="GO" id="GO:0005886">
    <property type="term" value="C:plasma membrane"/>
    <property type="evidence" value="ECO:0007669"/>
    <property type="project" value="UniProtKB-SubCell"/>
</dbReference>